<dbReference type="InterPro" id="IPR039569">
    <property type="entry name" value="FAS1-like_DH_region"/>
</dbReference>
<protein>
    <recommendedName>
        <fullName evidence="1">FAS1-like dehydratase domain-containing protein</fullName>
    </recommendedName>
</protein>
<gene>
    <name evidence="2" type="ORF">GS4_08_00110</name>
</gene>
<dbReference type="eggNOG" id="COG3777">
    <property type="taxonomic scope" value="Bacteria"/>
</dbReference>
<name>M0QJ36_9ACTN</name>
<evidence type="ECO:0000313" key="3">
    <source>
        <dbReference type="Proteomes" id="UP000011666"/>
    </source>
</evidence>
<dbReference type="GO" id="GO:0019171">
    <property type="term" value="F:(3R)-hydroxyacyl-[acyl-carrier-protein] dehydratase activity"/>
    <property type="evidence" value="ECO:0007669"/>
    <property type="project" value="TreeGrafter"/>
</dbReference>
<feature type="domain" description="FAS1-like dehydratase" evidence="1">
    <location>
        <begin position="67"/>
        <end position="147"/>
    </location>
</feature>
<dbReference type="PANTHER" id="PTHR28152:SF1">
    <property type="entry name" value="HYDROXYACYL-THIOESTER DEHYDRATASE TYPE 2, MITOCHONDRIAL"/>
    <property type="match status" value="1"/>
</dbReference>
<dbReference type="EMBL" id="BANX01000008">
    <property type="protein sequence ID" value="GAC67427.1"/>
    <property type="molecule type" value="Genomic_DNA"/>
</dbReference>
<dbReference type="PANTHER" id="PTHR28152">
    <property type="entry name" value="HYDROXYACYL-THIOESTER DEHYDRATASE TYPE 2, MITOCHONDRIAL"/>
    <property type="match status" value="1"/>
</dbReference>
<organism evidence="2 3">
    <name type="scientific">Gordonia soli NBRC 108243</name>
    <dbReference type="NCBI Taxonomy" id="1223545"/>
    <lineage>
        <taxon>Bacteria</taxon>
        <taxon>Bacillati</taxon>
        <taxon>Actinomycetota</taxon>
        <taxon>Actinomycetes</taxon>
        <taxon>Mycobacteriales</taxon>
        <taxon>Gordoniaceae</taxon>
        <taxon>Gordonia</taxon>
    </lineage>
</organism>
<evidence type="ECO:0000259" key="1">
    <source>
        <dbReference type="Pfam" id="PF13452"/>
    </source>
</evidence>
<reference evidence="2 3" key="1">
    <citation type="submission" date="2013-01" db="EMBL/GenBank/DDBJ databases">
        <title>Whole genome shotgun sequence of Gordonia soli NBRC 108243.</title>
        <authorList>
            <person name="Isaki-Nakamura S."/>
            <person name="Hosoyama A."/>
            <person name="Tsuchikane K."/>
            <person name="Ando Y."/>
            <person name="Baba S."/>
            <person name="Ohji S."/>
            <person name="Hamada M."/>
            <person name="Tamura T."/>
            <person name="Yamazoe A."/>
            <person name="Yamazaki S."/>
            <person name="Fujita N."/>
        </authorList>
    </citation>
    <scope>NUCLEOTIDE SEQUENCE [LARGE SCALE GENOMIC DNA]</scope>
    <source>
        <strain evidence="2 3">NBRC 108243</strain>
    </source>
</reference>
<dbReference type="SUPFAM" id="SSF54637">
    <property type="entry name" value="Thioesterase/thiol ester dehydrase-isomerase"/>
    <property type="match status" value="2"/>
</dbReference>
<dbReference type="InterPro" id="IPR029069">
    <property type="entry name" value="HotDog_dom_sf"/>
</dbReference>
<dbReference type="InterPro" id="IPR052741">
    <property type="entry name" value="Mitochondrial_HTD2"/>
</dbReference>
<keyword evidence="3" id="KW-1185">Reference proteome</keyword>
<accession>M0QJ36</accession>
<dbReference type="Pfam" id="PF13452">
    <property type="entry name" value="FAS1_DH_region"/>
    <property type="match status" value="1"/>
</dbReference>
<dbReference type="STRING" id="1223545.GS4_08_00110"/>
<dbReference type="AlphaFoldDB" id="M0QJ36"/>
<sequence>MVGESDAGIAALKSSIEGWHPTPTIEDDPLDPRQANRLAATLDLDGTYSAGDELPVPWQWVFFPDWPPTAALGADGHPEHGHFLPPIPHRRRMFAGSTMTVTRPLRLGGVTEKRSGVERLEIKHGRSGAMLFVTVRSEYRQDGDLCVTEDQTIVYRSDRSASRPYRRAEADLVTGDAPWSAEPAPEATTLFRYSALTSNSHRIHYDRPYVSDVEGYPDIVVHGPLLATYLADLARLRGRRQLREFTFRLTRPIFLGDRFRAEARPDGDTVTMRVVTGDGIEHVRATGRFG</sequence>
<dbReference type="Gene3D" id="3.10.129.10">
    <property type="entry name" value="Hotdog Thioesterase"/>
    <property type="match status" value="1"/>
</dbReference>
<proteinExistence type="predicted"/>
<evidence type="ECO:0000313" key="2">
    <source>
        <dbReference type="EMBL" id="GAC67427.1"/>
    </source>
</evidence>
<dbReference type="Proteomes" id="UP000011666">
    <property type="component" value="Unassembled WGS sequence"/>
</dbReference>
<comment type="caution">
    <text evidence="2">The sequence shown here is derived from an EMBL/GenBank/DDBJ whole genome shotgun (WGS) entry which is preliminary data.</text>
</comment>